<accession>A0A2Z2MEE4</accession>
<keyword evidence="2" id="KW-1185">Reference proteome</keyword>
<dbReference type="KEGG" id="tbs:A3L01_05830"/>
<evidence type="ECO:0000313" key="2">
    <source>
        <dbReference type="Proteomes" id="UP000250272"/>
    </source>
</evidence>
<dbReference type="AlphaFoldDB" id="A0A2Z2MEE4"/>
<name>A0A2Z2MEE4_9EURY</name>
<reference evidence="1 2" key="1">
    <citation type="submission" date="2016-04" db="EMBL/GenBank/DDBJ databases">
        <title>Complete genome sequence of Thermococcus barossii type strain SHCK-94.</title>
        <authorList>
            <person name="Oger P.M."/>
        </authorList>
    </citation>
    <scope>NUCLEOTIDE SEQUENCE [LARGE SCALE GENOMIC DNA]</scope>
    <source>
        <strain evidence="1 2">SHCK-94</strain>
    </source>
</reference>
<dbReference type="RefSeq" id="WP_088864917.1">
    <property type="nucleotide sequence ID" value="NZ_CP015101.1"/>
</dbReference>
<sequence length="300" mass="32791">MDKKKKLATLGFVLLALVYFLPKGLLTPVNPDEASFDGLNVSAKCGSLNIQTASILENFSCVFTVSSANGTQTVNYTLQGISSGYLCAREGLLLYAYFTSDSQSSMIFLDYNLSEKWRRELPAYPLNYTGEGLILVSNPTFGSSGSSCVYVLNISTGRLSGWFCPDVLGGHVSDVKITGGRIYVTIGEPRRPPLETHALIYMKDGEKVKKAEITSISGEGVGIRLLIDANEKYAVVSYFLANERGDEKNGICVFTAGSLRKIACKEFKEGERPTKVKLTGNIVYVQTTNGVKAYKIFSLW</sequence>
<organism evidence="1 2">
    <name type="scientific">Thermococcus barossii</name>
    <dbReference type="NCBI Taxonomy" id="54077"/>
    <lineage>
        <taxon>Archaea</taxon>
        <taxon>Methanobacteriati</taxon>
        <taxon>Methanobacteriota</taxon>
        <taxon>Thermococci</taxon>
        <taxon>Thermococcales</taxon>
        <taxon>Thermococcaceae</taxon>
        <taxon>Thermococcus</taxon>
    </lineage>
</organism>
<protein>
    <submittedName>
        <fullName evidence="1">Uncharacterized protein</fullName>
    </submittedName>
</protein>
<gene>
    <name evidence="1" type="ORF">A3L01_05830</name>
</gene>
<proteinExistence type="predicted"/>
<dbReference type="GeneID" id="33326273"/>
<dbReference type="EMBL" id="CP015101">
    <property type="protein sequence ID" value="ASJ04907.1"/>
    <property type="molecule type" value="Genomic_DNA"/>
</dbReference>
<evidence type="ECO:0000313" key="1">
    <source>
        <dbReference type="EMBL" id="ASJ04907.1"/>
    </source>
</evidence>
<dbReference type="Proteomes" id="UP000250272">
    <property type="component" value="Chromosome"/>
</dbReference>
<dbReference type="OrthoDB" id="93466at2157"/>